<dbReference type="Proteomes" id="UP000887565">
    <property type="component" value="Unplaced"/>
</dbReference>
<dbReference type="AlphaFoldDB" id="A0A915HTB9"/>
<dbReference type="WBParaSite" id="nRc.2.0.1.t04640-RA">
    <property type="protein sequence ID" value="nRc.2.0.1.t04640-RA"/>
    <property type="gene ID" value="nRc.2.0.1.g04640"/>
</dbReference>
<proteinExistence type="predicted"/>
<evidence type="ECO:0000313" key="1">
    <source>
        <dbReference type="Proteomes" id="UP000887565"/>
    </source>
</evidence>
<protein>
    <submittedName>
        <fullName evidence="2">Uncharacterized protein</fullName>
    </submittedName>
</protein>
<evidence type="ECO:0000313" key="2">
    <source>
        <dbReference type="WBParaSite" id="nRc.2.0.1.t04640-RA"/>
    </source>
</evidence>
<reference evidence="2" key="1">
    <citation type="submission" date="2022-11" db="UniProtKB">
        <authorList>
            <consortium name="WormBaseParasite"/>
        </authorList>
    </citation>
    <scope>IDENTIFICATION</scope>
</reference>
<accession>A0A915HTB9</accession>
<keyword evidence="1" id="KW-1185">Reference proteome</keyword>
<sequence length="87" mass="9684">ADLEDACFLRLTSCTVDNEYAEIYDINLANPFATLEQCATDRCIPGLKSQPIPDGCHDGTNNRARIPCINTMCKKGWTFVKACIRNN</sequence>
<organism evidence="1 2">
    <name type="scientific">Romanomermis culicivorax</name>
    <name type="common">Nematode worm</name>
    <dbReference type="NCBI Taxonomy" id="13658"/>
    <lineage>
        <taxon>Eukaryota</taxon>
        <taxon>Metazoa</taxon>
        <taxon>Ecdysozoa</taxon>
        <taxon>Nematoda</taxon>
        <taxon>Enoplea</taxon>
        <taxon>Dorylaimia</taxon>
        <taxon>Mermithida</taxon>
        <taxon>Mermithoidea</taxon>
        <taxon>Mermithidae</taxon>
        <taxon>Romanomermis</taxon>
    </lineage>
</organism>
<name>A0A915HTB9_ROMCU</name>